<comment type="caution">
    <text evidence="2">The sequence shown here is derived from an EMBL/GenBank/DDBJ whole genome shotgun (WGS) entry which is preliminary data.</text>
</comment>
<proteinExistence type="predicted"/>
<evidence type="ECO:0000256" key="1">
    <source>
        <dbReference type="SAM" id="Phobius"/>
    </source>
</evidence>
<reference evidence="2" key="1">
    <citation type="journal article" date="2020" name="mSystems">
        <title>Genome- and Community-Level Interaction Insights into Carbon Utilization and Element Cycling Functions of Hydrothermarchaeota in Hydrothermal Sediment.</title>
        <authorList>
            <person name="Zhou Z."/>
            <person name="Liu Y."/>
            <person name="Xu W."/>
            <person name="Pan J."/>
            <person name="Luo Z.H."/>
            <person name="Li M."/>
        </authorList>
    </citation>
    <scope>NUCLEOTIDE SEQUENCE [LARGE SCALE GENOMIC DNA]</scope>
    <source>
        <strain evidence="2">SpSt-648</strain>
    </source>
</reference>
<organism evidence="2">
    <name type="scientific">Staphylothermus marinus</name>
    <dbReference type="NCBI Taxonomy" id="2280"/>
    <lineage>
        <taxon>Archaea</taxon>
        <taxon>Thermoproteota</taxon>
        <taxon>Thermoprotei</taxon>
        <taxon>Desulfurococcales</taxon>
        <taxon>Desulfurococcaceae</taxon>
        <taxon>Staphylothermus</taxon>
    </lineage>
</organism>
<protein>
    <submittedName>
        <fullName evidence="2">Uncharacterized protein</fullName>
    </submittedName>
</protein>
<keyword evidence="1" id="KW-0812">Transmembrane</keyword>
<keyword evidence="1" id="KW-0472">Membrane</keyword>
<dbReference type="AlphaFoldDB" id="A0A7C4NRD0"/>
<feature type="transmembrane region" description="Helical" evidence="1">
    <location>
        <begin position="225"/>
        <end position="245"/>
    </location>
</feature>
<gene>
    <name evidence="2" type="ORF">ENU20_01665</name>
</gene>
<accession>A0A7C4NRD0</accession>
<sequence>MNFKITVFTIMLILTSLILVDNVSASLYKIVDRNYKFVYHIENRIRSSIEYYIVEVIETTLGVERILRLKITYDNGSFKTYQVETIPESALSLYIPVLSDYDVTRLIAEGKSTLSFPIRVSDWNKPINETQPFTYKTILLRPRDYDTTITLSDNNVVRAVMCSAFDEPYLLTIYIDQRYGLLLKLIATDIRTGNETIIVNLEYANILETTGEQTTINRSKLEEKITRYLAIVMVAVTVAVVVYIYSRID</sequence>
<keyword evidence="1" id="KW-1133">Transmembrane helix</keyword>
<dbReference type="EMBL" id="DTBP01000013">
    <property type="protein sequence ID" value="HGQ73772.1"/>
    <property type="molecule type" value="Genomic_DNA"/>
</dbReference>
<evidence type="ECO:0000313" key="2">
    <source>
        <dbReference type="EMBL" id="HGQ73772.1"/>
    </source>
</evidence>
<name>A0A7C4NRD0_STAMA</name>